<proteinExistence type="predicted"/>
<sequence>MVLGANVMNPDNLIFDADMNSLIIFNITFAS</sequence>
<dbReference type="EMBL" id="JACHWZ010000009">
    <property type="protein sequence ID" value="MBB3061393.1"/>
    <property type="molecule type" value="Genomic_DNA"/>
</dbReference>
<dbReference type="Proteomes" id="UP000535937">
    <property type="component" value="Unassembled WGS sequence"/>
</dbReference>
<protein>
    <submittedName>
        <fullName evidence="1">Uncharacterized protein</fullName>
    </submittedName>
</protein>
<keyword evidence="2" id="KW-1185">Reference proteome</keyword>
<name>A0A7W4Z927_9GAMM</name>
<evidence type="ECO:0000313" key="2">
    <source>
        <dbReference type="Proteomes" id="UP000535937"/>
    </source>
</evidence>
<gene>
    <name evidence="1" type="ORF">FHS09_002226</name>
</gene>
<comment type="caution">
    <text evidence="1">The sequence shown here is derived from an EMBL/GenBank/DDBJ whole genome shotgun (WGS) entry which is preliminary data.</text>
</comment>
<dbReference type="AlphaFoldDB" id="A0A7W4Z927"/>
<accession>A0A7W4Z927</accession>
<evidence type="ECO:0000313" key="1">
    <source>
        <dbReference type="EMBL" id="MBB3061393.1"/>
    </source>
</evidence>
<reference evidence="1 2" key="1">
    <citation type="submission" date="2020-08" db="EMBL/GenBank/DDBJ databases">
        <title>Genomic Encyclopedia of Type Strains, Phase III (KMG-III): the genomes of soil and plant-associated and newly described type strains.</title>
        <authorList>
            <person name="Whitman W."/>
        </authorList>
    </citation>
    <scope>NUCLEOTIDE SEQUENCE [LARGE SCALE GENOMIC DNA]</scope>
    <source>
        <strain evidence="1 2">CECT 8799</strain>
    </source>
</reference>
<organism evidence="1 2">
    <name type="scientific">Microbulbifer rhizosphaerae</name>
    <dbReference type="NCBI Taxonomy" id="1562603"/>
    <lineage>
        <taxon>Bacteria</taxon>
        <taxon>Pseudomonadati</taxon>
        <taxon>Pseudomonadota</taxon>
        <taxon>Gammaproteobacteria</taxon>
        <taxon>Cellvibrionales</taxon>
        <taxon>Microbulbiferaceae</taxon>
        <taxon>Microbulbifer</taxon>
    </lineage>
</organism>